<dbReference type="PANTHER" id="PTHR43792">
    <property type="entry name" value="GNAT FAMILY, PUTATIVE (AFU_ORTHOLOGUE AFUA_3G00765)-RELATED-RELATED"/>
    <property type="match status" value="1"/>
</dbReference>
<dbReference type="OrthoDB" id="883856at2"/>
<keyword evidence="2" id="KW-0808">Transferase</keyword>
<dbReference type="EMBL" id="FQYP01000006">
    <property type="protein sequence ID" value="SHJ20933.1"/>
    <property type="molecule type" value="Genomic_DNA"/>
</dbReference>
<dbReference type="AlphaFoldDB" id="A0A1M6HFL5"/>
<proteinExistence type="predicted"/>
<gene>
    <name evidence="2" type="ORF">SAMN04488508_106257</name>
</gene>
<protein>
    <submittedName>
        <fullName evidence="2">Ribosomal-protein-serine acetyltransferase</fullName>
    </submittedName>
</protein>
<dbReference type="GO" id="GO:0016747">
    <property type="term" value="F:acyltransferase activity, transferring groups other than amino-acyl groups"/>
    <property type="evidence" value="ECO:0007669"/>
    <property type="project" value="InterPro"/>
</dbReference>
<dbReference type="InterPro" id="IPR051531">
    <property type="entry name" value="N-acetyltransferase"/>
</dbReference>
<evidence type="ECO:0000259" key="1">
    <source>
        <dbReference type="PROSITE" id="PS51186"/>
    </source>
</evidence>
<dbReference type="Pfam" id="PF13302">
    <property type="entry name" value="Acetyltransf_3"/>
    <property type="match status" value="1"/>
</dbReference>
<accession>A0A1M6HFL5</accession>
<dbReference type="STRING" id="570521.SAMN04488508_106257"/>
<evidence type="ECO:0000313" key="2">
    <source>
        <dbReference type="EMBL" id="SHJ20933.1"/>
    </source>
</evidence>
<dbReference type="InterPro" id="IPR000182">
    <property type="entry name" value="GNAT_dom"/>
</dbReference>
<organism evidence="2 3">
    <name type="scientific">Aquimarina spongiae</name>
    <dbReference type="NCBI Taxonomy" id="570521"/>
    <lineage>
        <taxon>Bacteria</taxon>
        <taxon>Pseudomonadati</taxon>
        <taxon>Bacteroidota</taxon>
        <taxon>Flavobacteriia</taxon>
        <taxon>Flavobacteriales</taxon>
        <taxon>Flavobacteriaceae</taxon>
        <taxon>Aquimarina</taxon>
    </lineage>
</organism>
<sequence length="176" mass="20894">MIKFENYIIRPIENSDLALYFDLVERNRKRLEDFFTGTTSRTKSKEDTEVFLAEMIKRREAKTYFPFVLVNSETQDFIGFFDLKNIDWSIPKTEMGCYTDKDFTGKGITSKAMKYFVKYCFEKLRFKKIFLRTHESNKAMQIIAEKCGFEKEGVIRIDYKTTSGELIDLIYYGMLK</sequence>
<dbReference type="PROSITE" id="PS51186">
    <property type="entry name" value="GNAT"/>
    <property type="match status" value="1"/>
</dbReference>
<dbReference type="Proteomes" id="UP000184432">
    <property type="component" value="Unassembled WGS sequence"/>
</dbReference>
<reference evidence="3" key="1">
    <citation type="submission" date="2016-11" db="EMBL/GenBank/DDBJ databases">
        <authorList>
            <person name="Varghese N."/>
            <person name="Submissions S."/>
        </authorList>
    </citation>
    <scope>NUCLEOTIDE SEQUENCE [LARGE SCALE GENOMIC DNA]</scope>
    <source>
        <strain evidence="3">DSM 22623</strain>
    </source>
</reference>
<evidence type="ECO:0000313" key="3">
    <source>
        <dbReference type="Proteomes" id="UP000184432"/>
    </source>
</evidence>
<dbReference type="SUPFAM" id="SSF55729">
    <property type="entry name" value="Acyl-CoA N-acyltransferases (Nat)"/>
    <property type="match status" value="1"/>
</dbReference>
<dbReference type="Gene3D" id="3.40.630.30">
    <property type="match status" value="1"/>
</dbReference>
<dbReference type="RefSeq" id="WP_084549577.1">
    <property type="nucleotide sequence ID" value="NZ_FQYP01000006.1"/>
</dbReference>
<name>A0A1M6HFL5_9FLAO</name>
<dbReference type="InterPro" id="IPR016181">
    <property type="entry name" value="Acyl_CoA_acyltransferase"/>
</dbReference>
<keyword evidence="3" id="KW-1185">Reference proteome</keyword>
<feature type="domain" description="N-acetyltransferase" evidence="1">
    <location>
        <begin position="7"/>
        <end position="176"/>
    </location>
</feature>